<reference evidence="6 7" key="1">
    <citation type="journal article" date="2019" name="Int. J. Syst. Evol. Microbiol.">
        <title>The Global Catalogue of Microorganisms (GCM) 10K type strain sequencing project: providing services to taxonomists for standard genome sequencing and annotation.</title>
        <authorList>
            <consortium name="The Broad Institute Genomics Platform"/>
            <consortium name="The Broad Institute Genome Sequencing Center for Infectious Disease"/>
            <person name="Wu L."/>
            <person name="Ma J."/>
        </authorList>
    </citation>
    <scope>NUCLEOTIDE SEQUENCE [LARGE SCALE GENOMIC DNA]</scope>
    <source>
        <strain evidence="6 7">JCM 16117</strain>
    </source>
</reference>
<dbReference type="InterPro" id="IPR001647">
    <property type="entry name" value="HTH_TetR"/>
</dbReference>
<dbReference type="InterPro" id="IPR009057">
    <property type="entry name" value="Homeodomain-like_sf"/>
</dbReference>
<evidence type="ECO:0000313" key="6">
    <source>
        <dbReference type="EMBL" id="GAA2248671.1"/>
    </source>
</evidence>
<sequence length="258" mass="27273">MHSDDSPAPARSARARARDQITAEILAAARIRLAAEGPAGLSLRAVARDVGMVSSAVYRYFASRDELLTALLVLAYDDLGLAAERADATVADRSDLGARWLVSLRAVRRWALANPGDYALLYGSPVPGYAAPQTTVEPAARVILVILGIVLDGAAAGAEPSPPPPSADLRRDEAAVADAIGWVRMRDLVAPEVAVPAELVIRTLLAWTTVFGTISFELFGHLVGSVSDRDDYFDAVLLRLAADLGLPTDFESATTAQA</sequence>
<dbReference type="PANTHER" id="PTHR30055:SF243">
    <property type="entry name" value="HTH-TYPE TRANSCRIPTIONAL REGULATOR RV1816"/>
    <property type="match status" value="1"/>
</dbReference>
<dbReference type="Proteomes" id="UP001500929">
    <property type="component" value="Unassembled WGS sequence"/>
</dbReference>
<dbReference type="Pfam" id="PF00440">
    <property type="entry name" value="TetR_N"/>
    <property type="match status" value="1"/>
</dbReference>
<keyword evidence="7" id="KW-1185">Reference proteome</keyword>
<dbReference type="PANTHER" id="PTHR30055">
    <property type="entry name" value="HTH-TYPE TRANSCRIPTIONAL REGULATOR RUTR"/>
    <property type="match status" value="1"/>
</dbReference>
<protein>
    <submittedName>
        <fullName evidence="6">TetR/AcrR family transcriptional regulator</fullName>
    </submittedName>
</protein>
<organism evidence="6 7">
    <name type="scientific">Herbiconiux moechotypicola</name>
    <dbReference type="NCBI Taxonomy" id="637393"/>
    <lineage>
        <taxon>Bacteria</taxon>
        <taxon>Bacillati</taxon>
        <taxon>Actinomycetota</taxon>
        <taxon>Actinomycetes</taxon>
        <taxon>Micrococcales</taxon>
        <taxon>Microbacteriaceae</taxon>
        <taxon>Herbiconiux</taxon>
    </lineage>
</organism>
<comment type="caution">
    <text evidence="6">The sequence shown here is derived from an EMBL/GenBank/DDBJ whole genome shotgun (WGS) entry which is preliminary data.</text>
</comment>
<dbReference type="SUPFAM" id="SSF48498">
    <property type="entry name" value="Tetracyclin repressor-like, C-terminal domain"/>
    <property type="match status" value="1"/>
</dbReference>
<keyword evidence="2 4" id="KW-0238">DNA-binding</keyword>
<dbReference type="Pfam" id="PF13305">
    <property type="entry name" value="TetR_C_33"/>
    <property type="match status" value="1"/>
</dbReference>
<evidence type="ECO:0000256" key="2">
    <source>
        <dbReference type="ARBA" id="ARBA00023125"/>
    </source>
</evidence>
<dbReference type="SUPFAM" id="SSF46689">
    <property type="entry name" value="Homeodomain-like"/>
    <property type="match status" value="1"/>
</dbReference>
<keyword evidence="1" id="KW-0805">Transcription regulation</keyword>
<dbReference type="PRINTS" id="PR00455">
    <property type="entry name" value="HTHTETR"/>
</dbReference>
<dbReference type="PROSITE" id="PS50977">
    <property type="entry name" value="HTH_TETR_2"/>
    <property type="match status" value="1"/>
</dbReference>
<evidence type="ECO:0000256" key="3">
    <source>
        <dbReference type="ARBA" id="ARBA00023163"/>
    </source>
</evidence>
<name>A0ABN3E4N3_9MICO</name>
<evidence type="ECO:0000259" key="5">
    <source>
        <dbReference type="PROSITE" id="PS50977"/>
    </source>
</evidence>
<gene>
    <name evidence="6" type="ORF">GCM10009851_37630</name>
</gene>
<feature type="DNA-binding region" description="H-T-H motif" evidence="4">
    <location>
        <begin position="42"/>
        <end position="61"/>
    </location>
</feature>
<evidence type="ECO:0000313" key="7">
    <source>
        <dbReference type="Proteomes" id="UP001500929"/>
    </source>
</evidence>
<accession>A0ABN3E4N3</accession>
<dbReference type="InterPro" id="IPR036271">
    <property type="entry name" value="Tet_transcr_reg_TetR-rel_C_sf"/>
</dbReference>
<evidence type="ECO:0000256" key="4">
    <source>
        <dbReference type="PROSITE-ProRule" id="PRU00335"/>
    </source>
</evidence>
<evidence type="ECO:0000256" key="1">
    <source>
        <dbReference type="ARBA" id="ARBA00023015"/>
    </source>
</evidence>
<dbReference type="RefSeq" id="WP_259481457.1">
    <property type="nucleotide sequence ID" value="NZ_BAAAQY010000014.1"/>
</dbReference>
<dbReference type="EMBL" id="BAAAQY010000014">
    <property type="protein sequence ID" value="GAA2248671.1"/>
    <property type="molecule type" value="Genomic_DNA"/>
</dbReference>
<dbReference type="Gene3D" id="1.10.357.10">
    <property type="entry name" value="Tetracycline Repressor, domain 2"/>
    <property type="match status" value="1"/>
</dbReference>
<keyword evidence="3" id="KW-0804">Transcription</keyword>
<feature type="domain" description="HTH tetR-type" evidence="5">
    <location>
        <begin position="19"/>
        <end position="79"/>
    </location>
</feature>
<dbReference type="InterPro" id="IPR025996">
    <property type="entry name" value="MT1864/Rv1816-like_C"/>
</dbReference>
<dbReference type="InterPro" id="IPR050109">
    <property type="entry name" value="HTH-type_TetR-like_transc_reg"/>
</dbReference>
<proteinExistence type="predicted"/>